<accession>A0A9P1MXG7</accession>
<gene>
    <name evidence="3" type="ORF">CAMP_LOCUS3017</name>
</gene>
<sequence length="443" mass="49723">MSSASASPATCIYLWVRSIRSLQNCLFFADSAAQFFEFENVFRICRELQKCEGKILFPKFSSICGSKMPEQILEAIFQNAPGASYSTPLIVALIFAALQNNSRQNGSRAENILENLKSFFSGGGEFLGFLRRNSDVLDEILEGTVKSRGTRNCVRPASEILTVFDEADEPNLAQKIISSLILDPYHIDEIPMFARHSASASASASFRRTTLAHNTRRVVHLHNVNKFELFRKDDFANVHLRICHDKPKASFIFALLSLESVILDSLEFCRTTVLGAVRGTVVLSNCKFLRVTVACSRLHLIDCQHLEVYCMLPTRPVVTNCVEIEFAPLNTTYMNHSEFLASCGLDFQMNRELKEPINLGNSAWKLMAASKFICQLTPVETSENDIDLLLSSLPEIYRRAAHNNTIVARKKLNSSNLRLSDVISNRDLIYLKSKREAEAGENC</sequence>
<dbReference type="PROSITE" id="PS51329">
    <property type="entry name" value="C_CAP_COFACTOR_C"/>
    <property type="match status" value="1"/>
</dbReference>
<comment type="caution">
    <text evidence="3">The sequence shown here is derived from an EMBL/GenBank/DDBJ whole genome shotgun (WGS) entry which is preliminary data.</text>
</comment>
<evidence type="ECO:0000256" key="1">
    <source>
        <dbReference type="ARBA" id="ARBA00008848"/>
    </source>
</evidence>
<organism evidence="3 4">
    <name type="scientific">Caenorhabditis angaria</name>
    <dbReference type="NCBI Taxonomy" id="860376"/>
    <lineage>
        <taxon>Eukaryota</taxon>
        <taxon>Metazoa</taxon>
        <taxon>Ecdysozoa</taxon>
        <taxon>Nematoda</taxon>
        <taxon>Chromadorea</taxon>
        <taxon>Rhabditida</taxon>
        <taxon>Rhabditina</taxon>
        <taxon>Rhabditomorpha</taxon>
        <taxon>Rhabditoidea</taxon>
        <taxon>Rhabditidae</taxon>
        <taxon>Peloderinae</taxon>
        <taxon>Caenorhabditis</taxon>
    </lineage>
</organism>
<name>A0A9P1MXG7_9PELO</name>
<dbReference type="InterPro" id="IPR017901">
    <property type="entry name" value="C-CAP_CF_C-like"/>
</dbReference>
<dbReference type="GO" id="GO:0031616">
    <property type="term" value="C:spindle pole centrosome"/>
    <property type="evidence" value="ECO:0007669"/>
    <property type="project" value="TreeGrafter"/>
</dbReference>
<keyword evidence="4" id="KW-1185">Reference proteome</keyword>
<evidence type="ECO:0000313" key="3">
    <source>
        <dbReference type="EMBL" id="CAI5440380.1"/>
    </source>
</evidence>
<dbReference type="OrthoDB" id="194775at2759"/>
<proteinExistence type="inferred from homology"/>
<reference evidence="3" key="1">
    <citation type="submission" date="2022-11" db="EMBL/GenBank/DDBJ databases">
        <authorList>
            <person name="Kikuchi T."/>
        </authorList>
    </citation>
    <scope>NUCLEOTIDE SEQUENCE</scope>
    <source>
        <strain evidence="3">PS1010</strain>
    </source>
</reference>
<dbReference type="GO" id="GO:0051684">
    <property type="term" value="P:maintenance of Golgi location"/>
    <property type="evidence" value="ECO:0007669"/>
    <property type="project" value="TreeGrafter"/>
</dbReference>
<evidence type="ECO:0000259" key="2">
    <source>
        <dbReference type="PROSITE" id="PS51329"/>
    </source>
</evidence>
<evidence type="ECO:0000313" key="4">
    <source>
        <dbReference type="Proteomes" id="UP001152747"/>
    </source>
</evidence>
<dbReference type="PANTHER" id="PTHR16052:SF0">
    <property type="entry name" value="TBCC DOMAIN-CONTAINING PROTEIN 1"/>
    <property type="match status" value="1"/>
</dbReference>
<protein>
    <recommendedName>
        <fullName evidence="2">C-CAP/cofactor C-like domain-containing protein</fullName>
    </recommendedName>
</protein>
<comment type="similarity">
    <text evidence="1">Belongs to the TBCC family.</text>
</comment>
<dbReference type="InterPro" id="IPR016098">
    <property type="entry name" value="CAP/MinC_C"/>
</dbReference>
<feature type="domain" description="C-CAP/cofactor C-like" evidence="2">
    <location>
        <begin position="202"/>
        <end position="347"/>
    </location>
</feature>
<dbReference type="AlphaFoldDB" id="A0A9P1MXG7"/>
<dbReference type="Pfam" id="PF07986">
    <property type="entry name" value="TBCC"/>
    <property type="match status" value="1"/>
</dbReference>
<dbReference type="GO" id="GO:0051661">
    <property type="term" value="P:maintenance of centrosome location"/>
    <property type="evidence" value="ECO:0007669"/>
    <property type="project" value="TreeGrafter"/>
</dbReference>
<dbReference type="Proteomes" id="UP001152747">
    <property type="component" value="Unassembled WGS sequence"/>
</dbReference>
<dbReference type="InterPro" id="IPR039589">
    <property type="entry name" value="TBCC1"/>
</dbReference>
<dbReference type="Gene3D" id="2.160.20.70">
    <property type="match status" value="1"/>
</dbReference>
<dbReference type="InterPro" id="IPR012945">
    <property type="entry name" value="Tubulin-bd_cofactor_C_dom"/>
</dbReference>
<dbReference type="PANTHER" id="PTHR16052">
    <property type="entry name" value="TBCC DOMAIN-CONTAINING PROTEIN 1"/>
    <property type="match status" value="1"/>
</dbReference>
<dbReference type="EMBL" id="CANHGI010000001">
    <property type="protein sequence ID" value="CAI5440380.1"/>
    <property type="molecule type" value="Genomic_DNA"/>
</dbReference>